<reference evidence="1" key="3">
    <citation type="submission" date="2025-08" db="UniProtKB">
        <authorList>
            <consortium name="Ensembl"/>
        </authorList>
    </citation>
    <scope>IDENTIFICATION</scope>
</reference>
<keyword evidence="2" id="KW-1185">Reference proteome</keyword>
<dbReference type="HOGENOM" id="CLU_2628151_0_0_1"/>
<dbReference type="InParanoid" id="H2XMJ8"/>
<proteinExistence type="predicted"/>
<reference evidence="1" key="2">
    <citation type="journal article" date="2008" name="Genome Biol.">
        <title>Improved genome assembly and evidence-based global gene model set for the chordate Ciona intestinalis: new insight into intron and operon populations.</title>
        <authorList>
            <person name="Satou Y."/>
            <person name="Mineta K."/>
            <person name="Ogasawara M."/>
            <person name="Sasakura Y."/>
            <person name="Shoguchi E."/>
            <person name="Ueno K."/>
            <person name="Yamada L."/>
            <person name="Matsumoto J."/>
            <person name="Wasserscheid J."/>
            <person name="Dewar K."/>
            <person name="Wiley G.B."/>
            <person name="Macmil S.L."/>
            <person name="Roe B.A."/>
            <person name="Zeller R.W."/>
            <person name="Hastings K.E."/>
            <person name="Lemaire P."/>
            <person name="Lindquist E."/>
            <person name="Endo T."/>
            <person name="Hotta K."/>
            <person name="Inaba K."/>
        </authorList>
    </citation>
    <scope>NUCLEOTIDE SEQUENCE [LARGE SCALE GENOMIC DNA]</scope>
    <source>
        <strain evidence="1">wild type</strain>
    </source>
</reference>
<dbReference type="Ensembl" id="ENSCINT00000037238.1">
    <property type="protein sequence ID" value="ENSCINP00000030881.1"/>
    <property type="gene ID" value="ENSCING00000024595.1"/>
</dbReference>
<sequence>INISQLLRKRQIRWNQSTKQFARLFKRREGQRDKKKHTKDAAIDKTLKPKKGLGTGQCAAKLGIWKDNLSLDAAILKS</sequence>
<protein>
    <submittedName>
        <fullName evidence="1">Uncharacterized protein</fullName>
    </submittedName>
</protein>
<dbReference type="AlphaFoldDB" id="H2XMJ8"/>
<dbReference type="EMBL" id="EAAA01000600">
    <property type="status" value="NOT_ANNOTATED_CDS"/>
    <property type="molecule type" value="Genomic_DNA"/>
</dbReference>
<reference evidence="1" key="4">
    <citation type="submission" date="2025-09" db="UniProtKB">
        <authorList>
            <consortium name="Ensembl"/>
        </authorList>
    </citation>
    <scope>IDENTIFICATION</scope>
</reference>
<name>H2XMJ8_CIOIN</name>
<accession>H2XMJ8</accession>
<evidence type="ECO:0000313" key="1">
    <source>
        <dbReference type="Ensembl" id="ENSCINP00000030881.1"/>
    </source>
</evidence>
<reference evidence="2" key="1">
    <citation type="journal article" date="2002" name="Science">
        <title>The draft genome of Ciona intestinalis: insights into chordate and vertebrate origins.</title>
        <authorList>
            <person name="Dehal P."/>
            <person name="Satou Y."/>
            <person name="Campbell R.K."/>
            <person name="Chapman J."/>
            <person name="Degnan B."/>
            <person name="De Tomaso A."/>
            <person name="Davidson B."/>
            <person name="Di Gregorio A."/>
            <person name="Gelpke M."/>
            <person name="Goodstein D.M."/>
            <person name="Harafuji N."/>
            <person name="Hastings K.E."/>
            <person name="Ho I."/>
            <person name="Hotta K."/>
            <person name="Huang W."/>
            <person name="Kawashima T."/>
            <person name="Lemaire P."/>
            <person name="Martinez D."/>
            <person name="Meinertzhagen I.A."/>
            <person name="Necula S."/>
            <person name="Nonaka M."/>
            <person name="Putnam N."/>
            <person name="Rash S."/>
            <person name="Saiga H."/>
            <person name="Satake M."/>
            <person name="Terry A."/>
            <person name="Yamada L."/>
            <person name="Wang H.G."/>
            <person name="Awazu S."/>
            <person name="Azumi K."/>
            <person name="Boore J."/>
            <person name="Branno M."/>
            <person name="Chin-Bow S."/>
            <person name="DeSantis R."/>
            <person name="Doyle S."/>
            <person name="Francino P."/>
            <person name="Keys D.N."/>
            <person name="Haga S."/>
            <person name="Hayashi H."/>
            <person name="Hino K."/>
            <person name="Imai K.S."/>
            <person name="Inaba K."/>
            <person name="Kano S."/>
            <person name="Kobayashi K."/>
            <person name="Kobayashi M."/>
            <person name="Lee B.I."/>
            <person name="Makabe K.W."/>
            <person name="Manohar C."/>
            <person name="Matassi G."/>
            <person name="Medina M."/>
            <person name="Mochizuki Y."/>
            <person name="Mount S."/>
            <person name="Morishita T."/>
            <person name="Miura S."/>
            <person name="Nakayama A."/>
            <person name="Nishizaka S."/>
            <person name="Nomoto H."/>
            <person name="Ohta F."/>
            <person name="Oishi K."/>
            <person name="Rigoutsos I."/>
            <person name="Sano M."/>
            <person name="Sasaki A."/>
            <person name="Sasakura Y."/>
            <person name="Shoguchi E."/>
            <person name="Shin-i T."/>
            <person name="Spagnuolo A."/>
            <person name="Stainier D."/>
            <person name="Suzuki M.M."/>
            <person name="Tassy O."/>
            <person name="Takatori N."/>
            <person name="Tokuoka M."/>
            <person name="Yagi K."/>
            <person name="Yoshizaki F."/>
            <person name="Wada S."/>
            <person name="Zhang C."/>
            <person name="Hyatt P.D."/>
            <person name="Larimer F."/>
            <person name="Detter C."/>
            <person name="Doggett N."/>
            <person name="Glavina T."/>
            <person name="Hawkins T."/>
            <person name="Richardson P."/>
            <person name="Lucas S."/>
            <person name="Kohara Y."/>
            <person name="Levine M."/>
            <person name="Satoh N."/>
            <person name="Rokhsar D.S."/>
        </authorList>
    </citation>
    <scope>NUCLEOTIDE SEQUENCE [LARGE SCALE GENOMIC DNA]</scope>
</reference>
<organism evidence="1 2">
    <name type="scientific">Ciona intestinalis</name>
    <name type="common">Transparent sea squirt</name>
    <name type="synonym">Ascidia intestinalis</name>
    <dbReference type="NCBI Taxonomy" id="7719"/>
    <lineage>
        <taxon>Eukaryota</taxon>
        <taxon>Metazoa</taxon>
        <taxon>Chordata</taxon>
        <taxon>Tunicata</taxon>
        <taxon>Ascidiacea</taxon>
        <taxon>Phlebobranchia</taxon>
        <taxon>Cionidae</taxon>
        <taxon>Ciona</taxon>
    </lineage>
</organism>
<evidence type="ECO:0000313" key="2">
    <source>
        <dbReference type="Proteomes" id="UP000008144"/>
    </source>
</evidence>
<dbReference type="EMBL" id="EAAA01000601">
    <property type="status" value="NOT_ANNOTATED_CDS"/>
    <property type="molecule type" value="Genomic_DNA"/>
</dbReference>
<dbReference type="Proteomes" id="UP000008144">
    <property type="component" value="Chromosome 10"/>
</dbReference>